<sequence length="73" mass="8317">MDRQVAIDMEKAIREVMEIDWRDKDGGHSGGLAMLWKDGVNVTIQNYSSHHIDSLVHMECNTPYPCSLPKQSM</sequence>
<proteinExistence type="predicted"/>
<evidence type="ECO:0000313" key="1">
    <source>
        <dbReference type="EMBL" id="MBA0843500.1"/>
    </source>
</evidence>
<name>A0A7J9KAL3_9ROSI</name>
<accession>A0A7J9KAL3</accession>
<dbReference type="EMBL" id="JABFAE010000013">
    <property type="protein sequence ID" value="MBA0843500.1"/>
    <property type="molecule type" value="Genomic_DNA"/>
</dbReference>
<reference evidence="1 2" key="1">
    <citation type="journal article" date="2019" name="Genome Biol. Evol.">
        <title>Insights into the evolution of the New World diploid cottons (Gossypium, subgenus Houzingenia) based on genome sequencing.</title>
        <authorList>
            <person name="Grover C.E."/>
            <person name="Arick M.A. 2nd"/>
            <person name="Thrash A."/>
            <person name="Conover J.L."/>
            <person name="Sanders W.S."/>
            <person name="Peterson D.G."/>
            <person name="Frelichowski J.E."/>
            <person name="Scheffler J.A."/>
            <person name="Scheffler B.E."/>
            <person name="Wendel J.F."/>
        </authorList>
    </citation>
    <scope>NUCLEOTIDE SEQUENCE [LARGE SCALE GENOMIC DNA]</scope>
    <source>
        <strain evidence="1">6</strain>
        <tissue evidence="1">Leaf</tissue>
    </source>
</reference>
<dbReference type="Proteomes" id="UP000593575">
    <property type="component" value="Unassembled WGS sequence"/>
</dbReference>
<evidence type="ECO:0000313" key="2">
    <source>
        <dbReference type="Proteomes" id="UP000593575"/>
    </source>
</evidence>
<keyword evidence="2" id="KW-1185">Reference proteome</keyword>
<gene>
    <name evidence="1" type="ORF">Goarm_000683</name>
</gene>
<feature type="non-terminal residue" evidence="1">
    <location>
        <position position="73"/>
    </location>
</feature>
<comment type="caution">
    <text evidence="1">The sequence shown here is derived from an EMBL/GenBank/DDBJ whole genome shotgun (WGS) entry which is preliminary data.</text>
</comment>
<protein>
    <submittedName>
        <fullName evidence="1">Uncharacterized protein</fullName>
    </submittedName>
</protein>
<organism evidence="1 2">
    <name type="scientific">Gossypium armourianum</name>
    <dbReference type="NCBI Taxonomy" id="34283"/>
    <lineage>
        <taxon>Eukaryota</taxon>
        <taxon>Viridiplantae</taxon>
        <taxon>Streptophyta</taxon>
        <taxon>Embryophyta</taxon>
        <taxon>Tracheophyta</taxon>
        <taxon>Spermatophyta</taxon>
        <taxon>Magnoliopsida</taxon>
        <taxon>eudicotyledons</taxon>
        <taxon>Gunneridae</taxon>
        <taxon>Pentapetalae</taxon>
        <taxon>rosids</taxon>
        <taxon>malvids</taxon>
        <taxon>Malvales</taxon>
        <taxon>Malvaceae</taxon>
        <taxon>Malvoideae</taxon>
        <taxon>Gossypium</taxon>
    </lineage>
</organism>
<dbReference type="AlphaFoldDB" id="A0A7J9KAL3"/>